<keyword evidence="2" id="KW-0732">Signal</keyword>
<keyword evidence="4" id="KW-1185">Reference proteome</keyword>
<proteinExistence type="predicted"/>
<feature type="signal peptide" evidence="2">
    <location>
        <begin position="1"/>
        <end position="20"/>
    </location>
</feature>
<reference evidence="4" key="1">
    <citation type="submission" date="2016-10" db="EMBL/GenBank/DDBJ databases">
        <authorList>
            <person name="Varghese N."/>
            <person name="Submissions S."/>
        </authorList>
    </citation>
    <scope>NUCLEOTIDE SEQUENCE [LARGE SCALE GENOMIC DNA]</scope>
    <source>
        <strain evidence="4">ATCC 25963</strain>
    </source>
</reference>
<dbReference type="Gene3D" id="3.60.15.10">
    <property type="entry name" value="Ribonuclease Z/Hydroxyacylglutathione hydrolase-like"/>
    <property type="match status" value="1"/>
</dbReference>
<dbReference type="PANTHER" id="PTHR43546:SF3">
    <property type="entry name" value="UPF0173 METAL-DEPENDENT HYDROLASE MJ1163"/>
    <property type="match status" value="1"/>
</dbReference>
<gene>
    <name evidence="3" type="ORF">SAMN02745121_07732</name>
</gene>
<protein>
    <submittedName>
        <fullName evidence="3">L-ascorbate metabolism protein UlaG, beta-lactamase superfamily</fullName>
    </submittedName>
</protein>
<dbReference type="InterPro" id="IPR036866">
    <property type="entry name" value="RibonucZ/Hydroxyglut_hydro"/>
</dbReference>
<dbReference type="EMBL" id="FOMX01000038">
    <property type="protein sequence ID" value="SFF24995.1"/>
    <property type="molecule type" value="Genomic_DNA"/>
</dbReference>
<dbReference type="AlphaFoldDB" id="A0A1I2H4C9"/>
<evidence type="ECO:0000256" key="2">
    <source>
        <dbReference type="SAM" id="SignalP"/>
    </source>
</evidence>
<accession>A0A1I2H4C9</accession>
<dbReference type="InterPro" id="IPR050114">
    <property type="entry name" value="UPF0173_UPF0282_UlaG_hydrolase"/>
</dbReference>
<dbReference type="OrthoDB" id="9789133at2"/>
<dbReference type="Proteomes" id="UP000199400">
    <property type="component" value="Unassembled WGS sequence"/>
</dbReference>
<dbReference type="SUPFAM" id="SSF56281">
    <property type="entry name" value="Metallo-hydrolase/oxidoreductase"/>
    <property type="match status" value="1"/>
</dbReference>
<sequence>MRAPLLVLTLAACSRPSAPAGTSPEPTPAATPAPAGADVLETSAGRLEIHPVHHGTLYFTIGDKVVWVDPWSKADLTGPKADLVLVTDIHPDHFDAAAIATVRKDDAQVVAPAVVAEKLAGAVVLANGESRDLGFVRVEAVPMYNLKRGPEEGKLFHDKGRGNGYVLTVGDRRVYLSGDTECTPEMKALRDIDVAFVCMNLPYTMTPAEAAECVAAFKPRVLYPYHYRDSDLDELDAGLAGIGVEVRRRDWY</sequence>
<dbReference type="RefSeq" id="WP_096331771.1">
    <property type="nucleotide sequence ID" value="NZ_FOMX01000038.1"/>
</dbReference>
<dbReference type="PANTHER" id="PTHR43546">
    <property type="entry name" value="UPF0173 METAL-DEPENDENT HYDROLASE MJ1163-RELATED"/>
    <property type="match status" value="1"/>
</dbReference>
<feature type="region of interest" description="Disordered" evidence="1">
    <location>
        <begin position="15"/>
        <end position="36"/>
    </location>
</feature>
<evidence type="ECO:0000313" key="4">
    <source>
        <dbReference type="Proteomes" id="UP000199400"/>
    </source>
</evidence>
<dbReference type="STRING" id="54.SAMN02745121_07732"/>
<organism evidence="3 4">
    <name type="scientific">Nannocystis exedens</name>
    <dbReference type="NCBI Taxonomy" id="54"/>
    <lineage>
        <taxon>Bacteria</taxon>
        <taxon>Pseudomonadati</taxon>
        <taxon>Myxococcota</taxon>
        <taxon>Polyangia</taxon>
        <taxon>Nannocystales</taxon>
        <taxon>Nannocystaceae</taxon>
        <taxon>Nannocystis</taxon>
    </lineage>
</organism>
<name>A0A1I2H4C9_9BACT</name>
<feature type="chain" id="PRO_5011441256" evidence="2">
    <location>
        <begin position="21"/>
        <end position="252"/>
    </location>
</feature>
<evidence type="ECO:0000313" key="3">
    <source>
        <dbReference type="EMBL" id="SFF24995.1"/>
    </source>
</evidence>
<dbReference type="Pfam" id="PF13483">
    <property type="entry name" value="Lactamase_B_3"/>
    <property type="match status" value="1"/>
</dbReference>
<evidence type="ECO:0000256" key="1">
    <source>
        <dbReference type="SAM" id="MobiDB-lite"/>
    </source>
</evidence>